<feature type="non-terminal residue" evidence="2">
    <location>
        <position position="1"/>
    </location>
</feature>
<feature type="region of interest" description="Disordered" evidence="1">
    <location>
        <begin position="67"/>
        <end position="115"/>
    </location>
</feature>
<name>A0A6J4HP23_9ACTN</name>
<gene>
    <name evidence="2" type="ORF">AVDCRST_MAG50-1610</name>
</gene>
<feature type="non-terminal residue" evidence="2">
    <location>
        <position position="139"/>
    </location>
</feature>
<evidence type="ECO:0000256" key="1">
    <source>
        <dbReference type="SAM" id="MobiDB-lite"/>
    </source>
</evidence>
<evidence type="ECO:0000313" key="2">
    <source>
        <dbReference type="EMBL" id="CAA9227840.1"/>
    </source>
</evidence>
<accession>A0A6J4HP23</accession>
<reference evidence="2" key="1">
    <citation type="submission" date="2020-02" db="EMBL/GenBank/DDBJ databases">
        <authorList>
            <person name="Meier V. D."/>
        </authorList>
    </citation>
    <scope>NUCLEOTIDE SEQUENCE</scope>
    <source>
        <strain evidence="2">AVDCRST_MAG50</strain>
    </source>
</reference>
<protein>
    <submittedName>
        <fullName evidence="2">Uncharacterized protein</fullName>
    </submittedName>
</protein>
<proteinExistence type="predicted"/>
<sequence>WLRRTTTLVTASRAVTRSASGCASRRWTSTTAGFRGWWLGSSPATCIADRPVGSMGAWRPRCWTRRWRRSDGPSTPSPVSRPSSSCGTAWRCRSTPDRCASRRGATEPSPAGPNACTGACCSPTARCAWRRPACSCRLG</sequence>
<feature type="compositionally biased region" description="Low complexity" evidence="1">
    <location>
        <begin position="73"/>
        <end position="85"/>
    </location>
</feature>
<dbReference type="AlphaFoldDB" id="A0A6J4HP23"/>
<organism evidence="2">
    <name type="scientific">uncultured Acidimicrobiales bacterium</name>
    <dbReference type="NCBI Taxonomy" id="310071"/>
    <lineage>
        <taxon>Bacteria</taxon>
        <taxon>Bacillati</taxon>
        <taxon>Actinomycetota</taxon>
        <taxon>Acidimicrobiia</taxon>
        <taxon>Acidimicrobiales</taxon>
        <taxon>environmental samples</taxon>
    </lineage>
</organism>
<dbReference type="EMBL" id="CADCTF010000053">
    <property type="protein sequence ID" value="CAA9227840.1"/>
    <property type="molecule type" value="Genomic_DNA"/>
</dbReference>